<evidence type="ECO:0000256" key="1">
    <source>
        <dbReference type="SAM" id="MobiDB-lite"/>
    </source>
</evidence>
<dbReference type="InterPro" id="IPR021109">
    <property type="entry name" value="Peptidase_aspartic_dom_sf"/>
</dbReference>
<dbReference type="Gene3D" id="1.10.340.70">
    <property type="match status" value="1"/>
</dbReference>
<protein>
    <recommendedName>
        <fullName evidence="4">Integrase zinc-binding domain-containing protein</fullName>
    </recommendedName>
</protein>
<reference evidence="2 3" key="1">
    <citation type="submission" date="2020-06" db="EMBL/GenBank/DDBJ databases">
        <authorList>
            <person name="Li R."/>
            <person name="Bekaert M."/>
        </authorList>
    </citation>
    <scope>NUCLEOTIDE SEQUENCE [LARGE SCALE GENOMIC DNA]</scope>
    <source>
        <strain evidence="3">wild</strain>
    </source>
</reference>
<evidence type="ECO:0000313" key="2">
    <source>
        <dbReference type="EMBL" id="CAC5366980.1"/>
    </source>
</evidence>
<feature type="region of interest" description="Disordered" evidence="1">
    <location>
        <begin position="901"/>
        <end position="941"/>
    </location>
</feature>
<dbReference type="OrthoDB" id="6153983at2759"/>
<accession>A0A6J8AFV7</accession>
<dbReference type="EMBL" id="CACVKT020001353">
    <property type="protein sequence ID" value="CAC5366980.1"/>
    <property type="molecule type" value="Genomic_DNA"/>
</dbReference>
<gene>
    <name evidence="2" type="ORF">MCOR_7061</name>
</gene>
<dbReference type="Proteomes" id="UP000507470">
    <property type="component" value="Unassembled WGS sequence"/>
</dbReference>
<feature type="region of interest" description="Disordered" evidence="1">
    <location>
        <begin position="120"/>
        <end position="140"/>
    </location>
</feature>
<sequence>MKRRFSKKEEASAARRQLQYIRQLDGETIEEYAERVHFLTMDGYYRSKNDIIDQIGTEAFLRGCQEKEAARIVIEKNPRTINEALKWIKSSLANQKAIYGARKSYSGRPQSYSQRQVTFSDMNDSDHSPQRPTALQHSQRIEKVDNSLQTDIKDLVSLVGQLLKDGRSNRSSSPEMHREYYNSPSKRPQSNYGRSPTPPRSQSKFRSPQNSRSPSPHRGSRSSKEQDNMPFRRAISLLSEDLVLELIKRPDFKPDRVRPLGSRLTQEEESLNELVVRRTVGRSLVIPAAVNSIPVKATIDTAAYDYFRIGPQPVIGKLVTNTAISIGQATMHWDVCVIDMTDTIILGLDFLNACSAVVDLVHMSVVLNGESIPAQLVGGNCQSLSEVLLSRSVKVPPNSSMLITVEVKSPPEDHYVIVPKRNHLPVLISNVMGTGPKCIVNIVNDTGLHVKIKKGSCLGYAEPVDEIIDNNSFVKDTYNINQVYLSLANSYDQEDKPSDMPLPGHLQDLYDCSTTNLKDDQMSTLRAHTQWSRFLNDVDDVIPLAKRQVSPLEVKIAIVEENQTTKSEESFNSSIQGLKASSFSVADSNEHDMTEPNIEGDAIYTNWMQNYSPHHLRQLQLQDSDLFPLIEWIESQYDPSDAELRLQSPATRALWLLGSCLEVIDGVLYYKWINQSERKPCLVVPNSLKSDVLLHCHDSKVAGHLGQQKTLDRHLAKSLNEVHKLARENLRTTQHRQKRDYDLRLAQNQYHTGDLVYKIDSSTKIGHSKKLGSPWIGPYLVVSDHFPLYTIKDRKGESVIHHDRLKRCNDREIPLWLRRMRHNLFYDTSFVHADESTGEDPLTDPDKTLYSGGQLLQNLDLVSDVSLNDEFQQLFIDQEDPDDEAPQGLLASSTNDDFLVSEVAGHSPDVQGTRSPITSHEYPCTRRGRTVKPPARYTDFQ</sequence>
<dbReference type="Gene3D" id="2.40.70.10">
    <property type="entry name" value="Acid Proteases"/>
    <property type="match status" value="1"/>
</dbReference>
<proteinExistence type="predicted"/>
<evidence type="ECO:0000313" key="3">
    <source>
        <dbReference type="Proteomes" id="UP000507470"/>
    </source>
</evidence>
<feature type="region of interest" description="Disordered" evidence="1">
    <location>
        <begin position="165"/>
        <end position="230"/>
    </location>
</feature>
<dbReference type="AlphaFoldDB" id="A0A6J8AFV7"/>
<keyword evidence="3" id="KW-1185">Reference proteome</keyword>
<dbReference type="SUPFAM" id="SSF50630">
    <property type="entry name" value="Acid proteases"/>
    <property type="match status" value="1"/>
</dbReference>
<evidence type="ECO:0008006" key="4">
    <source>
        <dbReference type="Google" id="ProtNLM"/>
    </source>
</evidence>
<name>A0A6J8AFV7_MYTCO</name>
<organism evidence="2 3">
    <name type="scientific">Mytilus coruscus</name>
    <name type="common">Sea mussel</name>
    <dbReference type="NCBI Taxonomy" id="42192"/>
    <lineage>
        <taxon>Eukaryota</taxon>
        <taxon>Metazoa</taxon>
        <taxon>Spiralia</taxon>
        <taxon>Lophotrochozoa</taxon>
        <taxon>Mollusca</taxon>
        <taxon>Bivalvia</taxon>
        <taxon>Autobranchia</taxon>
        <taxon>Pteriomorphia</taxon>
        <taxon>Mytilida</taxon>
        <taxon>Mytiloidea</taxon>
        <taxon>Mytilidae</taxon>
        <taxon>Mytilinae</taxon>
        <taxon>Mytilus</taxon>
    </lineage>
</organism>
<feature type="compositionally biased region" description="Polar residues" evidence="1">
    <location>
        <begin position="182"/>
        <end position="210"/>
    </location>
</feature>